<keyword evidence="3" id="KW-1185">Reference proteome</keyword>
<keyword evidence="2" id="KW-0378">Hydrolase</keyword>
<evidence type="ECO:0000313" key="3">
    <source>
        <dbReference type="Proteomes" id="UP000552045"/>
    </source>
</evidence>
<protein>
    <submittedName>
        <fullName evidence="2">Very-short-patch-repair endonuclease</fullName>
    </submittedName>
</protein>
<gene>
    <name evidence="2" type="ORF">BKA02_001218</name>
</gene>
<evidence type="ECO:0000259" key="1">
    <source>
        <dbReference type="Pfam" id="PF04480"/>
    </source>
</evidence>
<evidence type="ECO:0000313" key="2">
    <source>
        <dbReference type="EMBL" id="NYD54163.1"/>
    </source>
</evidence>
<comment type="caution">
    <text evidence="2">The sequence shown here is derived from an EMBL/GenBank/DDBJ whole genome shotgun (WGS) entry which is preliminary data.</text>
</comment>
<accession>A0A7Y9EUF6</accession>
<reference evidence="2 3" key="1">
    <citation type="submission" date="2020-07" db="EMBL/GenBank/DDBJ databases">
        <title>Sequencing the genomes of 1000 actinobacteria strains.</title>
        <authorList>
            <person name="Klenk H.-P."/>
        </authorList>
    </citation>
    <scope>NUCLEOTIDE SEQUENCE [LARGE SCALE GENOMIC DNA]</scope>
    <source>
        <strain evidence="2 3">DSM 22185</strain>
    </source>
</reference>
<dbReference type="Proteomes" id="UP000552045">
    <property type="component" value="Unassembled WGS sequence"/>
</dbReference>
<dbReference type="RefSeq" id="WP_345475142.1">
    <property type="nucleotide sequence ID" value="NZ_BAABLC010000001.1"/>
</dbReference>
<keyword evidence="2" id="KW-0255">Endonuclease</keyword>
<dbReference type="Gene3D" id="3.40.960.10">
    <property type="entry name" value="VSR Endonuclease"/>
    <property type="match status" value="1"/>
</dbReference>
<dbReference type="Pfam" id="PF04480">
    <property type="entry name" value="DUF559"/>
    <property type="match status" value="1"/>
</dbReference>
<dbReference type="InterPro" id="IPR007569">
    <property type="entry name" value="DUF559"/>
</dbReference>
<organism evidence="2 3">
    <name type="scientific">Microbacterium pseudoresistens</name>
    <dbReference type="NCBI Taxonomy" id="640634"/>
    <lineage>
        <taxon>Bacteria</taxon>
        <taxon>Bacillati</taxon>
        <taxon>Actinomycetota</taxon>
        <taxon>Actinomycetes</taxon>
        <taxon>Micrococcales</taxon>
        <taxon>Microbacteriaceae</taxon>
        <taxon>Microbacterium</taxon>
    </lineage>
</organism>
<dbReference type="AlphaFoldDB" id="A0A7Y9EUF6"/>
<feature type="domain" description="DUF559" evidence="1">
    <location>
        <begin position="11"/>
        <end position="68"/>
    </location>
</feature>
<name>A0A7Y9EUF6_9MICO</name>
<proteinExistence type="predicted"/>
<dbReference type="EMBL" id="JACCBH010000001">
    <property type="protein sequence ID" value="NYD54163.1"/>
    <property type="molecule type" value="Genomic_DNA"/>
</dbReference>
<keyword evidence="2" id="KW-0540">Nuclease</keyword>
<dbReference type="GO" id="GO:0004519">
    <property type="term" value="F:endonuclease activity"/>
    <property type="evidence" value="ECO:0007669"/>
    <property type="project" value="UniProtKB-KW"/>
</dbReference>
<sequence>MLGHRVDCLIGERLIVQIDGGHHVGAQRTSDIDHDARLMLRGYHVIRVSYVQLMHRWPEVQLLIMTAIAQGLHRA</sequence>